<keyword evidence="5 7" id="KW-0238">DNA-binding</keyword>
<dbReference type="PROSITE" id="PS50051">
    <property type="entry name" value="MCM_2"/>
    <property type="match status" value="1"/>
</dbReference>
<dbReference type="AlphaFoldDB" id="A0A7R9PV22"/>
<evidence type="ECO:0000259" key="9">
    <source>
        <dbReference type="PROSITE" id="PS50051"/>
    </source>
</evidence>
<evidence type="ECO:0000256" key="6">
    <source>
        <dbReference type="ARBA" id="ARBA00023242"/>
    </source>
</evidence>
<dbReference type="Pfam" id="PF25051">
    <property type="entry name" value="WHD_MCM8"/>
    <property type="match status" value="1"/>
</dbReference>
<dbReference type="InterPro" id="IPR056875">
    <property type="entry name" value="MCM8/REC_WHD"/>
</dbReference>
<dbReference type="Gene3D" id="3.40.50.300">
    <property type="entry name" value="P-loop containing nucleotide triphosphate hydrolases"/>
    <property type="match status" value="1"/>
</dbReference>
<evidence type="ECO:0000256" key="3">
    <source>
        <dbReference type="ARBA" id="ARBA00022741"/>
    </source>
</evidence>
<feature type="domain" description="MCM C-terminal AAA(+) ATPase" evidence="9">
    <location>
        <begin position="44"/>
        <end position="250"/>
    </location>
</feature>
<dbReference type="OrthoDB" id="422555at2759"/>
<evidence type="ECO:0000256" key="4">
    <source>
        <dbReference type="ARBA" id="ARBA00022840"/>
    </source>
</evidence>
<organism evidence="10">
    <name type="scientific">Medioppia subpectinata</name>
    <dbReference type="NCBI Taxonomy" id="1979941"/>
    <lineage>
        <taxon>Eukaryota</taxon>
        <taxon>Metazoa</taxon>
        <taxon>Ecdysozoa</taxon>
        <taxon>Arthropoda</taxon>
        <taxon>Chelicerata</taxon>
        <taxon>Arachnida</taxon>
        <taxon>Acari</taxon>
        <taxon>Acariformes</taxon>
        <taxon>Sarcoptiformes</taxon>
        <taxon>Oribatida</taxon>
        <taxon>Brachypylina</taxon>
        <taxon>Oppioidea</taxon>
        <taxon>Oppiidae</taxon>
        <taxon>Medioppia</taxon>
    </lineage>
</organism>
<dbReference type="GO" id="GO:0006310">
    <property type="term" value="P:DNA recombination"/>
    <property type="evidence" value="ECO:0007669"/>
    <property type="project" value="UniProtKB-ARBA"/>
</dbReference>
<dbReference type="Proteomes" id="UP000759131">
    <property type="component" value="Unassembled WGS sequence"/>
</dbReference>
<dbReference type="GO" id="GO:0005524">
    <property type="term" value="F:ATP binding"/>
    <property type="evidence" value="ECO:0007669"/>
    <property type="project" value="UniProtKB-KW"/>
</dbReference>
<name>A0A7R9PV22_9ACAR</name>
<evidence type="ECO:0000256" key="2">
    <source>
        <dbReference type="ARBA" id="ARBA00008010"/>
    </source>
</evidence>
<dbReference type="SMART" id="SM00350">
    <property type="entry name" value="MCM"/>
    <property type="match status" value="1"/>
</dbReference>
<dbReference type="InterPro" id="IPR031327">
    <property type="entry name" value="MCM"/>
</dbReference>
<dbReference type="InterPro" id="IPR041562">
    <property type="entry name" value="MCM_lid"/>
</dbReference>
<comment type="similarity">
    <text evidence="2 7">Belongs to the MCM family.</text>
</comment>
<reference evidence="10" key="1">
    <citation type="submission" date="2020-11" db="EMBL/GenBank/DDBJ databases">
        <authorList>
            <person name="Tran Van P."/>
        </authorList>
    </citation>
    <scope>NUCLEOTIDE SEQUENCE</scope>
</reference>
<dbReference type="PRINTS" id="PR01657">
    <property type="entry name" value="MCMFAMILY"/>
</dbReference>
<dbReference type="GO" id="GO:0005634">
    <property type="term" value="C:nucleus"/>
    <property type="evidence" value="ECO:0007669"/>
    <property type="project" value="UniProtKB-SubCell"/>
</dbReference>
<dbReference type="SUPFAM" id="SSF52540">
    <property type="entry name" value="P-loop containing nucleoside triphosphate hydrolases"/>
    <property type="match status" value="1"/>
</dbReference>
<proteinExistence type="inferred from homology"/>
<dbReference type="GO" id="GO:0042555">
    <property type="term" value="C:MCM complex"/>
    <property type="evidence" value="ECO:0007669"/>
    <property type="project" value="TreeGrafter"/>
</dbReference>
<dbReference type="InterPro" id="IPR001208">
    <property type="entry name" value="MCM_dom"/>
</dbReference>
<dbReference type="PANTHER" id="PTHR11630">
    <property type="entry name" value="DNA REPLICATION LICENSING FACTOR MCM FAMILY MEMBER"/>
    <property type="match status" value="1"/>
</dbReference>
<keyword evidence="4 7" id="KW-0067">ATP-binding</keyword>
<dbReference type="EMBL" id="OC855320">
    <property type="protein sequence ID" value="CAD7621765.1"/>
    <property type="molecule type" value="Genomic_DNA"/>
</dbReference>
<dbReference type="PANTHER" id="PTHR11630:SF47">
    <property type="entry name" value="DNA HELICASE MCM8"/>
    <property type="match status" value="1"/>
</dbReference>
<evidence type="ECO:0000313" key="11">
    <source>
        <dbReference type="Proteomes" id="UP000759131"/>
    </source>
</evidence>
<protein>
    <recommendedName>
        <fullName evidence="9">MCM C-terminal AAA(+) ATPase domain-containing protein</fullName>
    </recommendedName>
</protein>
<feature type="region of interest" description="Disordered" evidence="8">
    <location>
        <begin position="1"/>
        <end position="24"/>
    </location>
</feature>
<dbReference type="Pfam" id="PF17855">
    <property type="entry name" value="MCM_lid"/>
    <property type="match status" value="1"/>
</dbReference>
<evidence type="ECO:0000313" key="10">
    <source>
        <dbReference type="EMBL" id="CAD7621765.1"/>
    </source>
</evidence>
<dbReference type="InterPro" id="IPR027417">
    <property type="entry name" value="P-loop_NTPase"/>
</dbReference>
<gene>
    <name evidence="10" type="ORF">OSB1V03_LOCUS2235</name>
</gene>
<dbReference type="Pfam" id="PF00493">
    <property type="entry name" value="MCM"/>
    <property type="match status" value="1"/>
</dbReference>
<evidence type="ECO:0000256" key="8">
    <source>
        <dbReference type="SAM" id="MobiDB-lite"/>
    </source>
</evidence>
<dbReference type="GO" id="GO:0003697">
    <property type="term" value="F:single-stranded DNA binding"/>
    <property type="evidence" value="ECO:0007669"/>
    <property type="project" value="TreeGrafter"/>
</dbReference>
<keyword evidence="11" id="KW-1185">Reference proteome</keyword>
<accession>A0A7R9PV22</accession>
<evidence type="ECO:0000256" key="5">
    <source>
        <dbReference type="ARBA" id="ARBA00023125"/>
    </source>
</evidence>
<dbReference type="GO" id="GO:0017116">
    <property type="term" value="F:single-stranded DNA helicase activity"/>
    <property type="evidence" value="ECO:0007669"/>
    <property type="project" value="TreeGrafter"/>
</dbReference>
<keyword evidence="6" id="KW-0539">Nucleus</keyword>
<evidence type="ECO:0000256" key="7">
    <source>
        <dbReference type="RuleBase" id="RU004070"/>
    </source>
</evidence>
<keyword evidence="3 7" id="KW-0547">Nucleotide-binding</keyword>
<comment type="subcellular location">
    <subcellularLocation>
        <location evidence="1">Nucleus</location>
    </subcellularLocation>
</comment>
<evidence type="ECO:0000256" key="1">
    <source>
        <dbReference type="ARBA" id="ARBA00004123"/>
    </source>
</evidence>
<dbReference type="EMBL" id="CAJPIZ010000745">
    <property type="protein sequence ID" value="CAG2102195.1"/>
    <property type="molecule type" value="Genomic_DNA"/>
</dbReference>
<sequence length="481" mass="54322">MSEHNCSQRWLRREDPMEDTADADDMTTPFDLNLIHDIQNRRHLYRLMTSSLCPQIYGHQMVKSALVLALMSGAQKSDRFAPQMTTSGSVHVLLFGDHGSNKDLLLKSVHSCAPNGHYVCGSASTIKCLTSRLKRHKGKDVLQNGSLVSRQMGICCVDDFESLDSSQQQAVHEVMDSQTHWFCCKDQMKRSTANTSIIAAINPTDGAFNDSLNVWQNTKLKKPLLSQFDLIFGLTDTPDEELDSKLSKDVLTSHNPLAETSGQTSQQKFCSQRVKSERNQFRSLDCQLMSKLVFDATEEEPTLIPHESIKHYVDYAQQFIHPVIDSTAQQLLNEFSAEMANTEISKSMTKNLQTLYRLTEARARLELRPVATEEDARDVIDIIKFSIGKDYLVPNLVQDVIKSSQMSFKGSNKRQNTKNLLKALQTFSGQNQQKVFTIDQIIGICSTFQIPFDTKDDILQAIDRLNNETLIIKNGSNYKLL</sequence>